<proteinExistence type="predicted"/>
<feature type="domain" description="4Fe-4S ferredoxin-type" evidence="4">
    <location>
        <begin position="325"/>
        <end position="352"/>
    </location>
</feature>
<feature type="domain" description="4Fe-4S ferredoxin-type" evidence="4">
    <location>
        <begin position="294"/>
        <end position="323"/>
    </location>
</feature>
<dbReference type="OrthoDB" id="9804603at2"/>
<comment type="caution">
    <text evidence="5">The sequence shown here is derived from an EMBL/GenBank/DDBJ whole genome shotgun (WGS) entry which is preliminary data.</text>
</comment>
<dbReference type="GO" id="GO:0046872">
    <property type="term" value="F:metal ion binding"/>
    <property type="evidence" value="ECO:0007669"/>
    <property type="project" value="UniProtKB-KW"/>
</dbReference>
<dbReference type="PROSITE" id="PS51379">
    <property type="entry name" value="4FE4S_FER_2"/>
    <property type="match status" value="2"/>
</dbReference>
<keyword evidence="6" id="KW-1185">Reference proteome</keyword>
<evidence type="ECO:0000256" key="1">
    <source>
        <dbReference type="ARBA" id="ARBA00022723"/>
    </source>
</evidence>
<keyword evidence="3" id="KW-0411">Iron-sulfur</keyword>
<evidence type="ECO:0000313" key="6">
    <source>
        <dbReference type="Proteomes" id="UP000095255"/>
    </source>
</evidence>
<accession>A0A1E5L8R8</accession>
<sequence length="429" mass="48810">MEIICTEEREVYRLESIKPGYKRLEERINRFPLGAPPSDTLYKILGVLFTEKEAELVAQLPIRPFTVKTAADVWKLSEKEAHRILERLASRAILLDLDYNGVQRYVLPPPMAGFFEFSIMRTRGDINQKLLSELYYQYLNVEEDFIKSLFFDSETRLGRVFVQEPVLTNEQAVHILDYERATHMLETATHIGISTCYCRNKMHHVDQGCDAPMDICMTFNNTAQSLIKHQYARKVDLSEGLELLQQAYENNLVQCGENVKRDISFICNCCGCCCEALIAARKFGMLRPVHTTNYIPEIDNSSCAGCNKCVRTCPIGAISIENRIAKIDEGVCLGCAVCVRSCSRGSITLRQREERVITPVDSIHRTVVMAIERGKLQNLIFDNHALKSHRAMAAILSTILKLPPLKQAMASKQMKSVYLEKLIERMSSR</sequence>
<dbReference type="EMBL" id="MJAT01000004">
    <property type="protein sequence ID" value="OEH86424.1"/>
    <property type="molecule type" value="Genomic_DNA"/>
</dbReference>
<dbReference type="AlphaFoldDB" id="A0A1E5L8R8"/>
<keyword evidence="1" id="KW-0479">Metal-binding</keyword>
<dbReference type="InterPro" id="IPR017896">
    <property type="entry name" value="4Fe4S_Fe-S-bd"/>
</dbReference>
<evidence type="ECO:0000256" key="3">
    <source>
        <dbReference type="ARBA" id="ARBA00023014"/>
    </source>
</evidence>
<evidence type="ECO:0000313" key="5">
    <source>
        <dbReference type="EMBL" id="OEH86424.1"/>
    </source>
</evidence>
<evidence type="ECO:0000259" key="4">
    <source>
        <dbReference type="PROSITE" id="PS51379"/>
    </source>
</evidence>
<dbReference type="Pfam" id="PF12838">
    <property type="entry name" value="Fer4_7"/>
    <property type="match status" value="1"/>
</dbReference>
<protein>
    <submittedName>
        <fullName evidence="5">(Fe-S)-binding protein</fullName>
    </submittedName>
</protein>
<keyword evidence="2" id="KW-0408">Iron</keyword>
<dbReference type="InterPro" id="IPR017900">
    <property type="entry name" value="4Fe4S_Fe_S_CS"/>
</dbReference>
<dbReference type="STRING" id="1390249.BHU72_13480"/>
<dbReference type="SUPFAM" id="SSF46548">
    <property type="entry name" value="alpha-helical ferredoxin"/>
    <property type="match status" value="1"/>
</dbReference>
<evidence type="ECO:0000256" key="2">
    <source>
        <dbReference type="ARBA" id="ARBA00023004"/>
    </source>
</evidence>
<dbReference type="SUPFAM" id="SSF54862">
    <property type="entry name" value="4Fe-4S ferredoxins"/>
    <property type="match status" value="1"/>
</dbReference>
<dbReference type="PROSITE" id="PS00198">
    <property type="entry name" value="4FE4S_FER_1"/>
    <property type="match status" value="1"/>
</dbReference>
<dbReference type="Gene3D" id="3.30.70.20">
    <property type="match status" value="1"/>
</dbReference>
<name>A0A1E5L8R8_9FIRM</name>
<dbReference type="Proteomes" id="UP000095255">
    <property type="component" value="Unassembled WGS sequence"/>
</dbReference>
<organism evidence="5 6">
    <name type="scientific">Desulfuribacillus stibiiarsenatis</name>
    <dbReference type="NCBI Taxonomy" id="1390249"/>
    <lineage>
        <taxon>Bacteria</taxon>
        <taxon>Bacillati</taxon>
        <taxon>Bacillota</taxon>
        <taxon>Desulfuribacillia</taxon>
        <taxon>Desulfuribacillales</taxon>
        <taxon>Desulfuribacillaceae</taxon>
        <taxon>Desulfuribacillus</taxon>
    </lineage>
</organism>
<dbReference type="GO" id="GO:0051536">
    <property type="term" value="F:iron-sulfur cluster binding"/>
    <property type="evidence" value="ECO:0007669"/>
    <property type="project" value="UniProtKB-KW"/>
</dbReference>
<gene>
    <name evidence="5" type="ORF">BHU72_13480</name>
</gene>
<reference evidence="5 6" key="1">
    <citation type="submission" date="2016-09" db="EMBL/GenBank/DDBJ databases">
        <title>Desulfuribacillus arsenicus sp. nov., an obligately anaerobic, dissimilatory arsenic- and antimonate-reducing bacterium isolated from anoxic sediments.</title>
        <authorList>
            <person name="Abin C.A."/>
            <person name="Hollibaugh J.T."/>
        </authorList>
    </citation>
    <scope>NUCLEOTIDE SEQUENCE [LARGE SCALE GENOMIC DNA]</scope>
    <source>
        <strain evidence="5 6">MLFW-2</strain>
    </source>
</reference>